<dbReference type="InterPro" id="IPR036390">
    <property type="entry name" value="WH_DNA-bd_sf"/>
</dbReference>
<comment type="caution">
    <text evidence="1">The sequence shown here is derived from an EMBL/GenBank/DDBJ whole genome shotgun (WGS) entry which is preliminary data.</text>
</comment>
<gene>
    <name evidence="1" type="ORF">B4O97_09370</name>
</gene>
<dbReference type="STRING" id="1963862.B4O97_09370"/>
<accession>A0A1Y1RZL6</accession>
<sequence>MNVVEYEDLEEGVYDSILSFLLQRKLKAGDRLNQLLLVRELSISRTPINSVLSHLEGQMIAGKAPRHGYSVRNYSREELCGICNLFELIGIDILNQVCQLSDINLGRIYRIINTQESNDDNGRSFEFLYKFFQAIVVNCANEVLENIFCSLLVIMITNGLLDSTEWEEHLSFAKDLFSALERRDAKKTIERFSSLIYKFKKSISN</sequence>
<keyword evidence="2" id="KW-1185">Reference proteome</keyword>
<name>A0A1Y1RZL6_9SPIO</name>
<reference evidence="1 2" key="1">
    <citation type="submission" date="2017-03" db="EMBL/GenBank/DDBJ databases">
        <title>Draft Genome sequence of Marispirochaeta sp. strain JC444.</title>
        <authorList>
            <person name="Shivani Y."/>
            <person name="Subhash Y."/>
            <person name="Sasikala C."/>
            <person name="Ramana C."/>
        </authorList>
    </citation>
    <scope>NUCLEOTIDE SEQUENCE [LARGE SCALE GENOMIC DNA]</scope>
    <source>
        <strain evidence="1 2">JC444</strain>
    </source>
</reference>
<dbReference type="PANTHER" id="PTHR43537">
    <property type="entry name" value="TRANSCRIPTIONAL REGULATOR, GNTR FAMILY"/>
    <property type="match status" value="1"/>
</dbReference>
<organism evidence="1 2">
    <name type="scientific">Marispirochaeta aestuarii</name>
    <dbReference type="NCBI Taxonomy" id="1963862"/>
    <lineage>
        <taxon>Bacteria</taxon>
        <taxon>Pseudomonadati</taxon>
        <taxon>Spirochaetota</taxon>
        <taxon>Spirochaetia</taxon>
        <taxon>Spirochaetales</taxon>
        <taxon>Spirochaetaceae</taxon>
        <taxon>Marispirochaeta</taxon>
    </lineage>
</organism>
<dbReference type="InterPro" id="IPR036388">
    <property type="entry name" value="WH-like_DNA-bd_sf"/>
</dbReference>
<evidence type="ECO:0000313" key="2">
    <source>
        <dbReference type="Proteomes" id="UP000192343"/>
    </source>
</evidence>
<dbReference type="PANTHER" id="PTHR43537:SF5">
    <property type="entry name" value="UXU OPERON TRANSCRIPTIONAL REGULATOR"/>
    <property type="match status" value="1"/>
</dbReference>
<dbReference type="Proteomes" id="UP000192343">
    <property type="component" value="Unassembled WGS sequence"/>
</dbReference>
<dbReference type="AlphaFoldDB" id="A0A1Y1RZL6"/>
<protein>
    <submittedName>
        <fullName evidence="1">Uncharacterized protein</fullName>
    </submittedName>
</protein>
<dbReference type="EMBL" id="MWQY01000009">
    <property type="protein sequence ID" value="ORC35373.1"/>
    <property type="molecule type" value="Genomic_DNA"/>
</dbReference>
<dbReference type="OrthoDB" id="368823at2"/>
<dbReference type="RefSeq" id="WP_083050312.1">
    <property type="nucleotide sequence ID" value="NZ_MWQY01000009.1"/>
</dbReference>
<evidence type="ECO:0000313" key="1">
    <source>
        <dbReference type="EMBL" id="ORC35373.1"/>
    </source>
</evidence>
<dbReference type="SUPFAM" id="SSF46785">
    <property type="entry name" value="Winged helix' DNA-binding domain"/>
    <property type="match status" value="1"/>
</dbReference>
<dbReference type="Gene3D" id="1.10.10.10">
    <property type="entry name" value="Winged helix-like DNA-binding domain superfamily/Winged helix DNA-binding domain"/>
    <property type="match status" value="1"/>
</dbReference>
<proteinExistence type="predicted"/>